<dbReference type="AlphaFoldDB" id="A0A9X3RQP9"/>
<accession>A0A9X3RQP9</accession>
<name>A0A9X3RQP9_9CORY</name>
<gene>
    <name evidence="1" type="ORF">L8U58_01660</name>
</gene>
<evidence type="ECO:0000313" key="2">
    <source>
        <dbReference type="Proteomes" id="UP001146505"/>
    </source>
</evidence>
<dbReference type="EMBL" id="JAKMUV010000001">
    <property type="protein sequence ID" value="MCZ9304252.1"/>
    <property type="molecule type" value="Genomic_DNA"/>
</dbReference>
<dbReference type="Pfam" id="PF11305">
    <property type="entry name" value="DUF3107"/>
    <property type="match status" value="1"/>
</dbReference>
<evidence type="ECO:0000313" key="1">
    <source>
        <dbReference type="EMBL" id="MCZ9304252.1"/>
    </source>
</evidence>
<protein>
    <submittedName>
        <fullName evidence="1">DUF3107 domain-containing protein</fullName>
    </submittedName>
</protein>
<dbReference type="Proteomes" id="UP001146505">
    <property type="component" value="Unassembled WGS sequence"/>
</dbReference>
<reference evidence="1" key="1">
    <citation type="submission" date="2022-02" db="EMBL/GenBank/DDBJ databases">
        <title>Corynebacterium sp. from urogenital microbiome.</title>
        <authorList>
            <person name="Cappelli E.A."/>
            <person name="Ribeiro T.G."/>
            <person name="Peixe L."/>
        </authorList>
    </citation>
    <scope>NUCLEOTIDE SEQUENCE</scope>
    <source>
        <strain evidence="1">C9Ua_112</strain>
    </source>
</reference>
<sequence length="87" mass="9379">MKEGFPMQIKVGFVHNARELAIAVDTKGEQAKSQDEYVAEVENFLRSGGSETLTIEGAKGARYVLVRAQVAYVEVGAEAKNSVGFVS</sequence>
<dbReference type="GeneID" id="301812232"/>
<dbReference type="RefSeq" id="WP_230580176.1">
    <property type="nucleotide sequence ID" value="NZ_JAKMUV010000001.1"/>
</dbReference>
<keyword evidence="2" id="KW-1185">Reference proteome</keyword>
<proteinExistence type="predicted"/>
<organism evidence="1 2">
    <name type="scientific">Corynebacterium macclintockiae</name>
    <dbReference type="NCBI Taxonomy" id="2913501"/>
    <lineage>
        <taxon>Bacteria</taxon>
        <taxon>Bacillati</taxon>
        <taxon>Actinomycetota</taxon>
        <taxon>Actinomycetes</taxon>
        <taxon>Mycobacteriales</taxon>
        <taxon>Corynebacteriaceae</taxon>
        <taxon>Corynebacterium</taxon>
    </lineage>
</organism>
<dbReference type="InterPro" id="IPR021456">
    <property type="entry name" value="DUF3107"/>
</dbReference>
<comment type="caution">
    <text evidence="1">The sequence shown here is derived from an EMBL/GenBank/DDBJ whole genome shotgun (WGS) entry which is preliminary data.</text>
</comment>